<feature type="region of interest" description="Disordered" evidence="5">
    <location>
        <begin position="774"/>
        <end position="807"/>
    </location>
</feature>
<proteinExistence type="predicted"/>
<feature type="domain" description="WW" evidence="6">
    <location>
        <begin position="561"/>
        <end position="594"/>
    </location>
</feature>
<feature type="compositionally biased region" description="Pro residues" evidence="5">
    <location>
        <begin position="713"/>
        <end position="726"/>
    </location>
</feature>
<dbReference type="Proteomes" id="UP000515908">
    <property type="component" value="Chromosome 03"/>
</dbReference>
<reference evidence="7 8" key="1">
    <citation type="submission" date="2020-08" db="EMBL/GenBank/DDBJ databases">
        <authorList>
            <person name="Newling K."/>
            <person name="Davey J."/>
            <person name="Forrester S."/>
        </authorList>
    </citation>
    <scope>NUCLEOTIDE SEQUENCE [LARGE SCALE GENOMIC DNA]</scope>
    <source>
        <strain evidence="8">Crithidia deanei Carvalho (ATCC PRA-265)</strain>
    </source>
</reference>
<evidence type="ECO:0000313" key="7">
    <source>
        <dbReference type="EMBL" id="CAD2214272.1"/>
    </source>
</evidence>
<dbReference type="InterPro" id="IPR051583">
    <property type="entry name" value="YAP1"/>
</dbReference>
<dbReference type="EMBL" id="LR877147">
    <property type="protein sequence ID" value="CAD2214272.1"/>
    <property type="molecule type" value="Genomic_DNA"/>
</dbReference>
<evidence type="ECO:0000256" key="1">
    <source>
        <dbReference type="ARBA" id="ARBA00004123"/>
    </source>
</evidence>
<dbReference type="GO" id="GO:0045944">
    <property type="term" value="P:positive regulation of transcription by RNA polymerase II"/>
    <property type="evidence" value="ECO:0007669"/>
    <property type="project" value="TreeGrafter"/>
</dbReference>
<dbReference type="PANTHER" id="PTHR17616">
    <property type="entry name" value="YES-ASSOCIATED PROTEIN YAP1 FAMILY MEMBER"/>
    <property type="match status" value="1"/>
</dbReference>
<feature type="region of interest" description="Disordered" evidence="5">
    <location>
        <begin position="1"/>
        <end position="40"/>
    </location>
</feature>
<sequence length="957" mass="104328">MSEKKETPKRNLPQDLSAAKISQTSDEHTPHSAVMSPMSTSNSTNVLANGCVRWCVNIALQSFTGEPWAVALRPLDECTNSSFTNLPPVGVQTTTTTTRIAADTLNSGAVNADTEAAGDAPGMSLRSGSSTHAATYGGRYGGGGTTAAVRCGLLLSQVEYEPETIAPVLEAGFSYDPHHDELHMLQQCIQAVNDPPVTYRNDELLYRFTNVEFEPVTASDDGQLRYCIRTPLDGMLHSTLNPAVSAVIDHCVNSMVLVYGATQEMKQMGLIGTPEECGLLPHAIRAMMESYLERRETQQTNPNADGESDHDADRSNSTSPTSTFALPSIGTTNHKFVRAEATFVAFDSTSVVDLIDLDNKHVELVLQLAPPPSPSVLEDTNESRTTATTDSFVLNARALPTENTNDGLSALDVGLENLSHALEESLLQSESGSSLLFSLTMYTDNYKSATLHVLCLAEDSAAQTWLASTVLARSQAIPLGEEQSWASIQNTPMPPPLHHHAATMLVPGLCFGNMFVSILICVYNSITTLSRLNRDLTLAVTGYRMRTIPRVTSVTTRRSTRKLLTGWEEHFTEDGRRYFVDTTTKTTTWDDPRFVVRKTTGKTASPTVGQRQSRIGLGDGDTDFLASKLQDQALSLPAGCRERSGSEDRDTVGIVVVDPQCNPRVLLQTDNPNFRLQFEREEGRLRAEKERTEKRMQELLKAVAEADVDHRTPPAPPVTLVPPVGPSSPEEDEDDNPLLRTGASTADDFDVDDEEAVALDLNTARFYNNAINEQISIPPPEPKSTSVVGSQEGPASSSTANTTTASPEMQDLESLVDEFSQFFRTVQQKEDQLKTYRKAAKQVETLFQKMKESVASLDLDSPARSTLSAILDAKGTRATASADTCRIIYELWQTVLKEVTVKNGPTPDSTGVSSEGKAYIEAVLRQYENKIKSLQPGNAASNDLPSVDEVMKKLNRL</sequence>
<dbReference type="GO" id="GO:0003713">
    <property type="term" value="F:transcription coactivator activity"/>
    <property type="evidence" value="ECO:0007669"/>
    <property type="project" value="TreeGrafter"/>
</dbReference>
<protein>
    <submittedName>
        <fullName evidence="7">WW domain containing protein, putative</fullName>
    </submittedName>
</protein>
<dbReference type="InterPro" id="IPR036020">
    <property type="entry name" value="WW_dom_sf"/>
</dbReference>
<dbReference type="InterPro" id="IPR036961">
    <property type="entry name" value="Kinesin_motor_dom_sf"/>
</dbReference>
<comment type="subcellular location">
    <subcellularLocation>
        <location evidence="2">Cytoplasm</location>
    </subcellularLocation>
    <subcellularLocation>
        <location evidence="1">Nucleus</location>
    </subcellularLocation>
</comment>
<dbReference type="PROSITE" id="PS50020">
    <property type="entry name" value="WW_DOMAIN_2"/>
    <property type="match status" value="1"/>
</dbReference>
<feature type="region of interest" description="Disordered" evidence="5">
    <location>
        <begin position="706"/>
        <end position="750"/>
    </location>
</feature>
<keyword evidence="4" id="KW-0539">Nucleus</keyword>
<feature type="compositionally biased region" description="Polar residues" evidence="5">
    <location>
        <begin position="315"/>
        <end position="326"/>
    </location>
</feature>
<dbReference type="GO" id="GO:0005737">
    <property type="term" value="C:cytoplasm"/>
    <property type="evidence" value="ECO:0007669"/>
    <property type="project" value="UniProtKB-SubCell"/>
</dbReference>
<name>A0A7G2C8E8_9TRYP</name>
<feature type="region of interest" description="Disordered" evidence="5">
    <location>
        <begin position="293"/>
        <end position="326"/>
    </location>
</feature>
<dbReference type="InterPro" id="IPR001202">
    <property type="entry name" value="WW_dom"/>
</dbReference>
<organism evidence="7 8">
    <name type="scientific">Angomonas deanei</name>
    <dbReference type="NCBI Taxonomy" id="59799"/>
    <lineage>
        <taxon>Eukaryota</taxon>
        <taxon>Discoba</taxon>
        <taxon>Euglenozoa</taxon>
        <taxon>Kinetoplastea</taxon>
        <taxon>Metakinetoplastina</taxon>
        <taxon>Trypanosomatida</taxon>
        <taxon>Trypanosomatidae</taxon>
        <taxon>Strigomonadinae</taxon>
        <taxon>Angomonas</taxon>
    </lineage>
</organism>
<dbReference type="PANTHER" id="PTHR17616:SF8">
    <property type="entry name" value="TRANSCRIPTIONAL COACTIVATOR YORKIE"/>
    <property type="match status" value="1"/>
</dbReference>
<evidence type="ECO:0000256" key="5">
    <source>
        <dbReference type="SAM" id="MobiDB-lite"/>
    </source>
</evidence>
<dbReference type="SMART" id="SM00456">
    <property type="entry name" value="WW"/>
    <property type="match status" value="1"/>
</dbReference>
<dbReference type="GO" id="GO:0005634">
    <property type="term" value="C:nucleus"/>
    <property type="evidence" value="ECO:0007669"/>
    <property type="project" value="UniProtKB-SubCell"/>
</dbReference>
<evidence type="ECO:0000313" key="8">
    <source>
        <dbReference type="Proteomes" id="UP000515908"/>
    </source>
</evidence>
<keyword evidence="8" id="KW-1185">Reference proteome</keyword>
<accession>A0A7G2C8E8</accession>
<evidence type="ECO:0000259" key="6">
    <source>
        <dbReference type="PROSITE" id="PS50020"/>
    </source>
</evidence>
<dbReference type="AlphaFoldDB" id="A0A7G2C8E8"/>
<gene>
    <name evidence="7" type="ORF">ADEAN_000171700</name>
</gene>
<dbReference type="PROSITE" id="PS01159">
    <property type="entry name" value="WW_DOMAIN_1"/>
    <property type="match status" value="1"/>
</dbReference>
<dbReference type="Gene3D" id="2.20.70.10">
    <property type="match status" value="1"/>
</dbReference>
<evidence type="ECO:0000256" key="4">
    <source>
        <dbReference type="ARBA" id="ARBA00023242"/>
    </source>
</evidence>
<dbReference type="GO" id="GO:0035329">
    <property type="term" value="P:hippo signaling"/>
    <property type="evidence" value="ECO:0007669"/>
    <property type="project" value="TreeGrafter"/>
</dbReference>
<evidence type="ECO:0000256" key="3">
    <source>
        <dbReference type="ARBA" id="ARBA00022490"/>
    </source>
</evidence>
<dbReference type="Pfam" id="PF00397">
    <property type="entry name" value="WW"/>
    <property type="match status" value="1"/>
</dbReference>
<dbReference type="Gene3D" id="3.40.850.10">
    <property type="entry name" value="Kinesin motor domain"/>
    <property type="match status" value="1"/>
</dbReference>
<dbReference type="VEuPathDB" id="TriTrypDB:ADEAN_000171700"/>
<dbReference type="SUPFAM" id="SSF51045">
    <property type="entry name" value="WW domain"/>
    <property type="match status" value="1"/>
</dbReference>
<keyword evidence="3" id="KW-0963">Cytoplasm</keyword>
<feature type="compositionally biased region" description="Low complexity" evidence="5">
    <location>
        <begin position="795"/>
        <end position="806"/>
    </location>
</feature>
<evidence type="ECO:0000256" key="2">
    <source>
        <dbReference type="ARBA" id="ARBA00004496"/>
    </source>
</evidence>
<dbReference type="CDD" id="cd00201">
    <property type="entry name" value="WW"/>
    <property type="match status" value="1"/>
</dbReference>